<keyword evidence="3" id="KW-1185">Reference proteome</keyword>
<proteinExistence type="predicted"/>
<comment type="caution">
    <text evidence="2">The sequence shown here is derived from an EMBL/GenBank/DDBJ whole genome shotgun (WGS) entry which is preliminary data.</text>
</comment>
<feature type="coiled-coil region" evidence="1">
    <location>
        <begin position="101"/>
        <end position="128"/>
    </location>
</feature>
<evidence type="ECO:0000256" key="1">
    <source>
        <dbReference type="SAM" id="Coils"/>
    </source>
</evidence>
<evidence type="ECO:0000313" key="2">
    <source>
        <dbReference type="EMBL" id="CAG9319011.1"/>
    </source>
</evidence>
<protein>
    <submittedName>
        <fullName evidence="2">Uncharacterized protein</fullName>
    </submittedName>
</protein>
<dbReference type="EMBL" id="CAJZBQ010000021">
    <property type="protein sequence ID" value="CAG9319011.1"/>
    <property type="molecule type" value="Genomic_DNA"/>
</dbReference>
<gene>
    <name evidence="2" type="ORF">BSTOLATCC_MIC22363</name>
</gene>
<keyword evidence="1" id="KW-0175">Coiled coil</keyword>
<organism evidence="2 3">
    <name type="scientific">Blepharisma stoltei</name>
    <dbReference type="NCBI Taxonomy" id="1481888"/>
    <lineage>
        <taxon>Eukaryota</taxon>
        <taxon>Sar</taxon>
        <taxon>Alveolata</taxon>
        <taxon>Ciliophora</taxon>
        <taxon>Postciliodesmatophora</taxon>
        <taxon>Heterotrichea</taxon>
        <taxon>Heterotrichida</taxon>
        <taxon>Blepharismidae</taxon>
        <taxon>Blepharisma</taxon>
    </lineage>
</organism>
<reference evidence="2" key="1">
    <citation type="submission" date="2021-09" db="EMBL/GenBank/DDBJ databases">
        <authorList>
            <consortium name="AG Swart"/>
            <person name="Singh M."/>
            <person name="Singh A."/>
            <person name="Seah K."/>
            <person name="Emmerich C."/>
        </authorList>
    </citation>
    <scope>NUCLEOTIDE SEQUENCE</scope>
    <source>
        <strain evidence="2">ATCC30299</strain>
    </source>
</reference>
<name>A0AAU9ITQ7_9CILI</name>
<evidence type="ECO:0000313" key="3">
    <source>
        <dbReference type="Proteomes" id="UP001162131"/>
    </source>
</evidence>
<sequence>MSTVAFQQSYNTDENFFLKTLSEIQKVGQEELEALPHKTLINLLKISILGMKYFTEDLNKDSNELGEDVSDFIAYINEYASKREATPNCQKNCENDAYKGEIEIKRQFEELKEKYDRLKLQNDEISKEVSFEYRYGADTKYANKYKHYDRIHEKELKIRENICEELEMNFKKLFEDQSFELADVDESKSIEINEAANCNIEEGEINDLSCDEGVEKRSVLKTKFKRKKIKQAIECRAFKDIRSISELDFSIKSAAFQDGKQLCQIKLRKNDIKEADKTKSFKKGKNKVRDDNPIFILVEGFI</sequence>
<dbReference type="Proteomes" id="UP001162131">
    <property type="component" value="Unassembled WGS sequence"/>
</dbReference>
<accession>A0AAU9ITQ7</accession>
<dbReference type="AlphaFoldDB" id="A0AAU9ITQ7"/>